<dbReference type="Gene3D" id="3.10.105.10">
    <property type="entry name" value="Dipeptide-binding Protein, Domain 3"/>
    <property type="match status" value="1"/>
</dbReference>
<dbReference type="PANTHER" id="PTHR30290">
    <property type="entry name" value="PERIPLASMIC BINDING COMPONENT OF ABC TRANSPORTER"/>
    <property type="match status" value="1"/>
</dbReference>
<dbReference type="Pfam" id="PF00496">
    <property type="entry name" value="SBP_bac_5"/>
    <property type="match status" value="1"/>
</dbReference>
<dbReference type="AlphaFoldDB" id="A0AB39HMI9"/>
<feature type="chain" id="PRO_5044327590" evidence="2">
    <location>
        <begin position="21"/>
        <end position="527"/>
    </location>
</feature>
<evidence type="ECO:0000256" key="2">
    <source>
        <dbReference type="SAM" id="SignalP"/>
    </source>
</evidence>
<evidence type="ECO:0000256" key="1">
    <source>
        <dbReference type="ARBA" id="ARBA00022729"/>
    </source>
</evidence>
<sequence>MKNRWIGNLMIVIILGSLLAACSTDSKEPANEQDALEAENETGGDLNIAVTAQPPTLDTHLTTATIALQIGRNIFETLVTQNETYEAVPMLAESIENSEDGLTYTFNLRQDVKFHNGKEMTSEDVVASMNRWLEQSSRAKMLLSGAVFEAEDSYTVILTLENRASDVLDIMAGQGQFPAIMPKEVIESASEDGINEYIGTGPFQFEEWRQDQYIHLVKYEDYQSVDGEPSGLAGKKEVLVDNLYYQIVTDSSTRIAGLQTGEYDVAEAIAPDNYEQLKSMSNVDIHLYLSGSNTMFYNKKEGIMTDRKMRQAINAILDMDEIMLASFANEDLYVMDPGYMSPDQTNWSSDAGSESFNQKDLEKGKKLLEEANYNGEEIRLVSTRDYDYNYNAAIVVKEQLEQAGVNVNLEVYDWTSLLEHIADPENWDIRFVGIGYVTTPSQLLPLSASNPGWPDDEKVTALLDEIRGSATQADAENLWDELQAYLWNDYVPISLFGHYSAIIGAVDNLEGFKTFQGSIPWNTKVIE</sequence>
<dbReference type="PIRSF" id="PIRSF002741">
    <property type="entry name" value="MppA"/>
    <property type="match status" value="1"/>
</dbReference>
<accession>A0AB39HMI9</accession>
<name>A0AB39HMI9_9BACI</name>
<dbReference type="Gene3D" id="3.40.190.10">
    <property type="entry name" value="Periplasmic binding protein-like II"/>
    <property type="match status" value="1"/>
</dbReference>
<dbReference type="GO" id="GO:1904680">
    <property type="term" value="F:peptide transmembrane transporter activity"/>
    <property type="evidence" value="ECO:0007669"/>
    <property type="project" value="TreeGrafter"/>
</dbReference>
<dbReference type="InterPro" id="IPR000914">
    <property type="entry name" value="SBP_5_dom"/>
</dbReference>
<dbReference type="PANTHER" id="PTHR30290:SF38">
    <property type="entry name" value="D,D-DIPEPTIDE-BINDING PERIPLASMIC PROTEIN DDPA-RELATED"/>
    <property type="match status" value="1"/>
</dbReference>
<evidence type="ECO:0000259" key="3">
    <source>
        <dbReference type="Pfam" id="PF00496"/>
    </source>
</evidence>
<feature type="signal peptide" evidence="2">
    <location>
        <begin position="1"/>
        <end position="20"/>
    </location>
</feature>
<gene>
    <name evidence="4" type="ORF">AB4Y30_02020</name>
</gene>
<dbReference type="CDD" id="cd08502">
    <property type="entry name" value="PBP2_NikA_DppA_OppA_like_16"/>
    <property type="match status" value="1"/>
</dbReference>
<dbReference type="InterPro" id="IPR039424">
    <property type="entry name" value="SBP_5"/>
</dbReference>
<dbReference type="PROSITE" id="PS51257">
    <property type="entry name" value="PROKAR_LIPOPROTEIN"/>
    <property type="match status" value="1"/>
</dbReference>
<dbReference type="GO" id="GO:0015833">
    <property type="term" value="P:peptide transport"/>
    <property type="evidence" value="ECO:0007669"/>
    <property type="project" value="TreeGrafter"/>
</dbReference>
<dbReference type="SUPFAM" id="SSF53850">
    <property type="entry name" value="Periplasmic binding protein-like II"/>
    <property type="match status" value="1"/>
</dbReference>
<dbReference type="InterPro" id="IPR030678">
    <property type="entry name" value="Peptide/Ni-bd"/>
</dbReference>
<keyword evidence="1 2" id="KW-0732">Signal</keyword>
<organism evidence="4">
    <name type="scientific">Ornithinibacillus sp. 4-3</name>
    <dbReference type="NCBI Taxonomy" id="3231488"/>
    <lineage>
        <taxon>Bacteria</taxon>
        <taxon>Bacillati</taxon>
        <taxon>Bacillota</taxon>
        <taxon>Bacilli</taxon>
        <taxon>Bacillales</taxon>
        <taxon>Bacillaceae</taxon>
        <taxon>Ornithinibacillus</taxon>
    </lineage>
</organism>
<feature type="domain" description="Solute-binding protein family 5" evidence="3">
    <location>
        <begin position="87"/>
        <end position="440"/>
    </location>
</feature>
<proteinExistence type="predicted"/>
<evidence type="ECO:0000313" key="4">
    <source>
        <dbReference type="EMBL" id="XDK33167.1"/>
    </source>
</evidence>
<reference evidence="4" key="1">
    <citation type="submission" date="2024-07" db="EMBL/GenBank/DDBJ databases">
        <title>Halotolerant mesophilic bacterium Ornithinibacillus sp. 4-3, sp. nov., isolated from soil.</title>
        <authorList>
            <person name="Sidarenka A.V."/>
            <person name="Guliayeva D.E."/>
            <person name="Leanovich S.I."/>
            <person name="Hileuskaya K.S."/>
            <person name="Akhremchuk A.E."/>
            <person name="Sikolenko M.A."/>
            <person name="Valentovich L.N."/>
        </authorList>
    </citation>
    <scope>NUCLEOTIDE SEQUENCE</scope>
    <source>
        <strain evidence="4">4-3</strain>
    </source>
</reference>
<dbReference type="GO" id="GO:0042597">
    <property type="term" value="C:periplasmic space"/>
    <property type="evidence" value="ECO:0007669"/>
    <property type="project" value="UniProtKB-ARBA"/>
</dbReference>
<dbReference type="GO" id="GO:0043190">
    <property type="term" value="C:ATP-binding cassette (ABC) transporter complex"/>
    <property type="evidence" value="ECO:0007669"/>
    <property type="project" value="InterPro"/>
</dbReference>
<dbReference type="Gene3D" id="3.90.76.10">
    <property type="entry name" value="Dipeptide-binding Protein, Domain 1"/>
    <property type="match status" value="1"/>
</dbReference>
<dbReference type="EMBL" id="CP162599">
    <property type="protein sequence ID" value="XDK33167.1"/>
    <property type="molecule type" value="Genomic_DNA"/>
</dbReference>
<dbReference type="RefSeq" id="WP_368653850.1">
    <property type="nucleotide sequence ID" value="NZ_CP162599.1"/>
</dbReference>
<protein>
    <submittedName>
        <fullName evidence="4">ABC transporter substrate-binding protein</fullName>
    </submittedName>
</protein>